<feature type="non-terminal residue" evidence="5">
    <location>
        <position position="433"/>
    </location>
</feature>
<dbReference type="GO" id="GO:0005737">
    <property type="term" value="C:cytoplasm"/>
    <property type="evidence" value="ECO:0007669"/>
    <property type="project" value="TreeGrafter"/>
</dbReference>
<dbReference type="GO" id="GO:0043041">
    <property type="term" value="P:amino acid activation for nonribosomal peptide biosynthetic process"/>
    <property type="evidence" value="ECO:0007669"/>
    <property type="project" value="TreeGrafter"/>
</dbReference>
<evidence type="ECO:0000259" key="4">
    <source>
        <dbReference type="Pfam" id="PF00668"/>
    </source>
</evidence>
<sequence length="433" mass="49382">MFILQNTDTPAMTLGDLKISNISHIEGIQAQFDLIFNITETSKGLCIGIEYCKDLFDKSTIAKLAYYYQRFIETAVDFPNKRLSDINILSNEELQQLQHWNIMQLESLEENRLHLLFEQTVEKSEDKTALVYEEKQLSYATLNQLANKLAHVLIKHKVAPENLIGISVPKELELIIGLLAILKSGGTYVPLDPEYPQDRLNYMIKDANLTIVLTIRALEKRFSDFKGVVIFIEEDEDFLMQSLANLNISILPDSLAYIIYTSRSTGKPKGVAMSHRSIVNRMLWMKKKYFTEINPIVLQKASYNFDASLWEIFIPLICGGKLVLLSNEEAKDIYALEGLIKRHQINSIEFTPSVIALLLDTDILKYPCLKYIFSSSEPLSASLFNKYRKTNYSAKIINLYGPTEAAIDSTSYECENKNYKSDIPIGRPITNTQ</sequence>
<dbReference type="AlphaFoldDB" id="A0A815U6M8"/>
<evidence type="ECO:0000313" key="6">
    <source>
        <dbReference type="Proteomes" id="UP000663864"/>
    </source>
</evidence>
<dbReference type="GO" id="GO:0003824">
    <property type="term" value="F:catalytic activity"/>
    <property type="evidence" value="ECO:0007669"/>
    <property type="project" value="InterPro"/>
</dbReference>
<dbReference type="FunFam" id="3.40.50.980:FF:000001">
    <property type="entry name" value="Non-ribosomal peptide synthetase"/>
    <property type="match status" value="1"/>
</dbReference>
<dbReference type="Pfam" id="PF00501">
    <property type="entry name" value="AMP-binding"/>
    <property type="match status" value="1"/>
</dbReference>
<feature type="domain" description="Condensation" evidence="4">
    <location>
        <begin position="4"/>
        <end position="97"/>
    </location>
</feature>
<dbReference type="GO" id="GO:0044550">
    <property type="term" value="P:secondary metabolite biosynthetic process"/>
    <property type="evidence" value="ECO:0007669"/>
    <property type="project" value="TreeGrafter"/>
</dbReference>
<dbReference type="Pfam" id="PF00668">
    <property type="entry name" value="Condensation"/>
    <property type="match status" value="1"/>
</dbReference>
<dbReference type="Gene3D" id="3.30.559.30">
    <property type="entry name" value="Nonribosomal peptide synthetase, condensation domain"/>
    <property type="match status" value="1"/>
</dbReference>
<keyword evidence="1" id="KW-0596">Phosphopantetheine</keyword>
<dbReference type="Proteomes" id="UP000663864">
    <property type="component" value="Unassembled WGS sequence"/>
</dbReference>
<accession>A0A815U6M8</accession>
<protein>
    <submittedName>
        <fullName evidence="5">Uncharacterized protein</fullName>
    </submittedName>
</protein>
<gene>
    <name evidence="5" type="ORF">ZHD862_LOCUS38255</name>
</gene>
<dbReference type="SUPFAM" id="SSF52777">
    <property type="entry name" value="CoA-dependent acyltransferases"/>
    <property type="match status" value="1"/>
</dbReference>
<evidence type="ECO:0000256" key="1">
    <source>
        <dbReference type="ARBA" id="ARBA00022450"/>
    </source>
</evidence>
<organism evidence="5 6">
    <name type="scientific">Rotaria sordida</name>
    <dbReference type="NCBI Taxonomy" id="392033"/>
    <lineage>
        <taxon>Eukaryota</taxon>
        <taxon>Metazoa</taxon>
        <taxon>Spiralia</taxon>
        <taxon>Gnathifera</taxon>
        <taxon>Rotifera</taxon>
        <taxon>Eurotatoria</taxon>
        <taxon>Bdelloidea</taxon>
        <taxon>Philodinida</taxon>
        <taxon>Philodinidae</taxon>
        <taxon>Rotaria</taxon>
    </lineage>
</organism>
<dbReference type="GO" id="GO:0031177">
    <property type="term" value="F:phosphopantetheine binding"/>
    <property type="evidence" value="ECO:0007669"/>
    <property type="project" value="TreeGrafter"/>
</dbReference>
<keyword evidence="2" id="KW-0597">Phosphoprotein</keyword>
<evidence type="ECO:0000313" key="5">
    <source>
        <dbReference type="EMBL" id="CAF1518193.1"/>
    </source>
</evidence>
<feature type="domain" description="AMP-dependent synthetase/ligase" evidence="3">
    <location>
        <begin position="117"/>
        <end position="433"/>
    </location>
</feature>
<dbReference type="Gene3D" id="3.40.50.980">
    <property type="match status" value="2"/>
</dbReference>
<reference evidence="5" key="1">
    <citation type="submission" date="2021-02" db="EMBL/GenBank/DDBJ databases">
        <authorList>
            <person name="Nowell W R."/>
        </authorList>
    </citation>
    <scope>NUCLEOTIDE SEQUENCE</scope>
</reference>
<dbReference type="PANTHER" id="PTHR45527">
    <property type="entry name" value="NONRIBOSOMAL PEPTIDE SYNTHETASE"/>
    <property type="match status" value="1"/>
</dbReference>
<dbReference type="PANTHER" id="PTHR45527:SF1">
    <property type="entry name" value="FATTY ACID SYNTHASE"/>
    <property type="match status" value="1"/>
</dbReference>
<dbReference type="InterPro" id="IPR001242">
    <property type="entry name" value="Condensation_dom"/>
</dbReference>
<proteinExistence type="predicted"/>
<dbReference type="SUPFAM" id="SSF56801">
    <property type="entry name" value="Acetyl-CoA synthetase-like"/>
    <property type="match status" value="1"/>
</dbReference>
<dbReference type="InterPro" id="IPR000873">
    <property type="entry name" value="AMP-dep_synth/lig_dom"/>
</dbReference>
<name>A0A815U6M8_9BILA</name>
<evidence type="ECO:0000259" key="3">
    <source>
        <dbReference type="Pfam" id="PF00501"/>
    </source>
</evidence>
<dbReference type="EMBL" id="CAJNOT010008426">
    <property type="protein sequence ID" value="CAF1518193.1"/>
    <property type="molecule type" value="Genomic_DNA"/>
</dbReference>
<evidence type="ECO:0000256" key="2">
    <source>
        <dbReference type="ARBA" id="ARBA00022553"/>
    </source>
</evidence>
<comment type="caution">
    <text evidence="5">The sequence shown here is derived from an EMBL/GenBank/DDBJ whole genome shotgun (WGS) entry which is preliminary data.</text>
</comment>